<dbReference type="RefSeq" id="WP_196935844.1">
    <property type="nucleotide sequence ID" value="NZ_MU158698.1"/>
</dbReference>
<dbReference type="Proteomes" id="UP000616201">
    <property type="component" value="Unassembled WGS sequence"/>
</dbReference>
<dbReference type="EMBL" id="PRDK01000003">
    <property type="protein sequence ID" value="MBE8712880.1"/>
    <property type="molecule type" value="Genomic_DNA"/>
</dbReference>
<evidence type="ECO:0000313" key="1">
    <source>
        <dbReference type="EMBL" id="MBE8712880.1"/>
    </source>
</evidence>
<accession>A0A928UX08</accession>
<evidence type="ECO:0000313" key="2">
    <source>
        <dbReference type="Proteomes" id="UP000616201"/>
    </source>
</evidence>
<organism evidence="1 2">
    <name type="scientific">Sphingobacterium hungaricum</name>
    <dbReference type="NCBI Taxonomy" id="2082723"/>
    <lineage>
        <taxon>Bacteria</taxon>
        <taxon>Pseudomonadati</taxon>
        <taxon>Bacteroidota</taxon>
        <taxon>Sphingobacteriia</taxon>
        <taxon>Sphingobacteriales</taxon>
        <taxon>Sphingobacteriaceae</taxon>
        <taxon>Sphingobacterium</taxon>
    </lineage>
</organism>
<sequence length="156" mass="17328">MKNWIFILLFCAVVSNSYGQSDYLPQGKSVIWGPSVGYQYQSGNFVKVSGWGLFAPNESQYMKVDLGANFTWMQNQTTVVPELGLTYYLSTALLFPFVKAEANLYTVTPKVGISLLSIVDFAVGYGFDVQTKSNFKELKGITGSVSVNIPLNFYLK</sequence>
<comment type="caution">
    <text evidence="1">The sequence shown here is derived from an EMBL/GenBank/DDBJ whole genome shotgun (WGS) entry which is preliminary data.</text>
</comment>
<reference evidence="1" key="1">
    <citation type="submission" date="2018-02" db="EMBL/GenBank/DDBJ databases">
        <authorList>
            <person name="Vasarhelyi B.M."/>
            <person name="Deshmukh S."/>
            <person name="Balint B."/>
            <person name="Kukolya J."/>
        </authorList>
    </citation>
    <scope>NUCLEOTIDE SEQUENCE</scope>
    <source>
        <strain evidence="1">KB22</strain>
    </source>
</reference>
<gene>
    <name evidence="1" type="ORF">C4F49_04230</name>
</gene>
<protein>
    <submittedName>
        <fullName evidence="1">Uncharacterized protein</fullName>
    </submittedName>
</protein>
<keyword evidence="2" id="KW-1185">Reference proteome</keyword>
<dbReference type="AlphaFoldDB" id="A0A928UX08"/>
<proteinExistence type="predicted"/>
<name>A0A928UX08_9SPHI</name>